<dbReference type="PRINTS" id="PR01415">
    <property type="entry name" value="ANKYRIN"/>
</dbReference>
<dbReference type="EMBL" id="HE573020">
    <property type="protein sequence ID" value="CCC47425.1"/>
    <property type="molecule type" value="Genomic_DNA"/>
</dbReference>
<evidence type="ECO:0000256" key="3">
    <source>
        <dbReference type="PROSITE-ProRule" id="PRU00023"/>
    </source>
</evidence>
<dbReference type="VEuPathDB" id="TriTrypDB:TvY486_0400900"/>
<reference evidence="4" key="1">
    <citation type="journal article" date="2012" name="Proc. Natl. Acad. Sci. U.S.A.">
        <title>Antigenic diversity is generated by distinct evolutionary mechanisms in African trypanosome species.</title>
        <authorList>
            <person name="Jackson A.P."/>
            <person name="Berry A."/>
            <person name="Aslett M."/>
            <person name="Allison H.C."/>
            <person name="Burton P."/>
            <person name="Vavrova-Anderson J."/>
            <person name="Brown R."/>
            <person name="Browne H."/>
            <person name="Corton N."/>
            <person name="Hauser H."/>
            <person name="Gamble J."/>
            <person name="Gilderthorp R."/>
            <person name="Marcello L."/>
            <person name="McQuillan J."/>
            <person name="Otto T.D."/>
            <person name="Quail M.A."/>
            <person name="Sanders M.J."/>
            <person name="van Tonder A."/>
            <person name="Ginger M.L."/>
            <person name="Field M.C."/>
            <person name="Barry J.D."/>
            <person name="Hertz-Fowler C."/>
            <person name="Berriman M."/>
        </authorList>
    </citation>
    <scope>NUCLEOTIDE SEQUENCE</scope>
    <source>
        <strain evidence="4">Y486</strain>
    </source>
</reference>
<feature type="repeat" description="ANK" evidence="3">
    <location>
        <begin position="101"/>
        <end position="133"/>
    </location>
</feature>
<gene>
    <name evidence="4" type="ORF">TVY486_0400900</name>
</gene>
<dbReference type="PANTHER" id="PTHR24171:SF9">
    <property type="entry name" value="ANKYRIN REPEAT DOMAIN-CONTAINING PROTEIN 39"/>
    <property type="match status" value="1"/>
</dbReference>
<feature type="repeat" description="ANK" evidence="3">
    <location>
        <begin position="134"/>
        <end position="166"/>
    </location>
</feature>
<dbReference type="PROSITE" id="PS50088">
    <property type="entry name" value="ANK_REPEAT"/>
    <property type="match status" value="4"/>
</dbReference>
<dbReference type="SMART" id="SM00248">
    <property type="entry name" value="ANK"/>
    <property type="match status" value="5"/>
</dbReference>
<dbReference type="Pfam" id="PF12796">
    <property type="entry name" value="Ank_2"/>
    <property type="match status" value="2"/>
</dbReference>
<dbReference type="InterPro" id="IPR036770">
    <property type="entry name" value="Ankyrin_rpt-contain_sf"/>
</dbReference>
<protein>
    <submittedName>
        <fullName evidence="4">Putative ankyrin</fullName>
    </submittedName>
</protein>
<feature type="repeat" description="ANK" evidence="3">
    <location>
        <begin position="67"/>
        <end position="99"/>
    </location>
</feature>
<feature type="repeat" description="ANK" evidence="3">
    <location>
        <begin position="32"/>
        <end position="66"/>
    </location>
</feature>
<keyword evidence="2 3" id="KW-0040">ANK repeat</keyword>
<dbReference type="PROSITE" id="PS50297">
    <property type="entry name" value="ANK_REP_REGION"/>
    <property type="match status" value="4"/>
</dbReference>
<dbReference type="Gene3D" id="1.25.40.20">
    <property type="entry name" value="Ankyrin repeat-containing domain"/>
    <property type="match status" value="2"/>
</dbReference>
<name>G0TTZ2_TRYVY</name>
<dbReference type="AlphaFoldDB" id="G0TTZ2"/>
<evidence type="ECO:0000256" key="2">
    <source>
        <dbReference type="ARBA" id="ARBA00023043"/>
    </source>
</evidence>
<sequence>MKQWTLEVIDRQDREEIRRVFSGGNVNELSADGYTPLYYACMKKSVRIETIKELLELGADVNLKGVDRETPLYIACFNGREDVAMLLLENGAERNVKNGRLSEAALHVAARTGNCALLELITVRGTDLNVQNIRQETPLFVAAKAGFHDAVHQLLKVGANPNICDIDGKSPLYIASEKNFKHIVILLKSERKDLTIAKVMADEALRSRAPPFKTTEELQNGQSTRGSLRSFLRDSSELEKLNKLKPIDIIEINIPCPRGGIGNPFHFSTVGPCLSLEDVGYDGPPQIPPSLQNRSPIKRQRIGGTTMRVGTSIDSMGVEPIRVDTTPGEMMQYSPKYS</sequence>
<dbReference type="SUPFAM" id="SSF48403">
    <property type="entry name" value="Ankyrin repeat"/>
    <property type="match status" value="1"/>
</dbReference>
<accession>G0TTZ2</accession>
<evidence type="ECO:0000313" key="4">
    <source>
        <dbReference type="EMBL" id="CCC47425.1"/>
    </source>
</evidence>
<evidence type="ECO:0000256" key="1">
    <source>
        <dbReference type="ARBA" id="ARBA00022737"/>
    </source>
</evidence>
<dbReference type="PANTHER" id="PTHR24171">
    <property type="entry name" value="ANKYRIN REPEAT DOMAIN-CONTAINING PROTEIN 39-RELATED"/>
    <property type="match status" value="1"/>
</dbReference>
<keyword evidence="1" id="KW-0677">Repeat</keyword>
<proteinExistence type="predicted"/>
<dbReference type="InterPro" id="IPR002110">
    <property type="entry name" value="Ankyrin_rpt"/>
</dbReference>
<organism evidence="4">
    <name type="scientific">Trypanosoma vivax (strain Y486)</name>
    <dbReference type="NCBI Taxonomy" id="1055687"/>
    <lineage>
        <taxon>Eukaryota</taxon>
        <taxon>Discoba</taxon>
        <taxon>Euglenozoa</taxon>
        <taxon>Kinetoplastea</taxon>
        <taxon>Metakinetoplastina</taxon>
        <taxon>Trypanosomatida</taxon>
        <taxon>Trypanosomatidae</taxon>
        <taxon>Trypanosoma</taxon>
        <taxon>Duttonella</taxon>
    </lineage>
</organism>